<name>A0A562RJN0_9BURK</name>
<gene>
    <name evidence="2" type="ORF">IP91_00199</name>
</gene>
<dbReference type="OrthoDB" id="7271910at2"/>
<feature type="transmembrane region" description="Helical" evidence="1">
    <location>
        <begin position="41"/>
        <end position="59"/>
    </location>
</feature>
<evidence type="ECO:0000313" key="2">
    <source>
        <dbReference type="EMBL" id="TWI69133.1"/>
    </source>
</evidence>
<feature type="transmembrane region" description="Helical" evidence="1">
    <location>
        <begin position="79"/>
        <end position="102"/>
    </location>
</feature>
<protein>
    <submittedName>
        <fullName evidence="2">Uncharacterized protein</fullName>
    </submittedName>
</protein>
<keyword evidence="1" id="KW-0812">Transmembrane</keyword>
<keyword evidence="1" id="KW-0472">Membrane</keyword>
<reference evidence="2 3" key="1">
    <citation type="journal article" date="2015" name="Stand. Genomic Sci.">
        <title>Genomic Encyclopedia of Bacterial and Archaeal Type Strains, Phase III: the genomes of soil and plant-associated and newly described type strains.</title>
        <authorList>
            <person name="Whitman W.B."/>
            <person name="Woyke T."/>
            <person name="Klenk H.P."/>
            <person name="Zhou Y."/>
            <person name="Lilburn T.G."/>
            <person name="Beck B.J."/>
            <person name="De Vos P."/>
            <person name="Vandamme P."/>
            <person name="Eisen J.A."/>
            <person name="Garrity G."/>
            <person name="Hugenholtz P."/>
            <person name="Kyrpides N.C."/>
        </authorList>
    </citation>
    <scope>NUCLEOTIDE SEQUENCE [LARGE SCALE GENOMIC DNA]</scope>
    <source>
        <strain evidence="2 3">CGMCC 1.10822</strain>
    </source>
</reference>
<dbReference type="EMBL" id="VLLB01000001">
    <property type="protein sequence ID" value="TWI69133.1"/>
    <property type="molecule type" value="Genomic_DNA"/>
</dbReference>
<organism evidence="2 3">
    <name type="scientific">Pseudoduganella lurida</name>
    <dbReference type="NCBI Taxonomy" id="1036180"/>
    <lineage>
        <taxon>Bacteria</taxon>
        <taxon>Pseudomonadati</taxon>
        <taxon>Pseudomonadota</taxon>
        <taxon>Betaproteobacteria</taxon>
        <taxon>Burkholderiales</taxon>
        <taxon>Oxalobacteraceae</taxon>
        <taxon>Telluria group</taxon>
        <taxon>Pseudoduganella</taxon>
    </lineage>
</organism>
<proteinExistence type="predicted"/>
<evidence type="ECO:0000256" key="1">
    <source>
        <dbReference type="SAM" id="Phobius"/>
    </source>
</evidence>
<accession>A0A562RJN0</accession>
<dbReference type="Proteomes" id="UP000318431">
    <property type="component" value="Unassembled WGS sequence"/>
</dbReference>
<keyword evidence="1" id="KW-1133">Transmembrane helix</keyword>
<sequence>MSRAAASAKIFAICVVVVGAILVFAPDVVLAMFGMPTTNETWIRLVGALAFNIGILASVAARHDDRHFFAIPVYSRTGFLAAVSTFDVLGLASLVIILFGMIDLAGGIRTSSPLKADARGAARLPAQRVLGSAAQA</sequence>
<feature type="transmembrane region" description="Helical" evidence="1">
    <location>
        <begin position="12"/>
        <end position="35"/>
    </location>
</feature>
<dbReference type="RefSeq" id="WP_145646876.1">
    <property type="nucleotide sequence ID" value="NZ_VLLB01000001.1"/>
</dbReference>
<comment type="caution">
    <text evidence="2">The sequence shown here is derived from an EMBL/GenBank/DDBJ whole genome shotgun (WGS) entry which is preliminary data.</text>
</comment>
<keyword evidence="3" id="KW-1185">Reference proteome</keyword>
<dbReference type="AlphaFoldDB" id="A0A562RJN0"/>
<evidence type="ECO:0000313" key="3">
    <source>
        <dbReference type="Proteomes" id="UP000318431"/>
    </source>
</evidence>